<evidence type="ECO:0000313" key="2">
    <source>
        <dbReference type="EMBL" id="CAE0473876.1"/>
    </source>
</evidence>
<feature type="transmembrane region" description="Helical" evidence="1">
    <location>
        <begin position="172"/>
        <end position="190"/>
    </location>
</feature>
<gene>
    <name evidence="2" type="ORF">CDEB00056_LOCUS18729</name>
</gene>
<dbReference type="InterPro" id="IPR006461">
    <property type="entry name" value="PLAC_motif_containing"/>
</dbReference>
<evidence type="ECO:0000256" key="1">
    <source>
        <dbReference type="SAM" id="Phobius"/>
    </source>
</evidence>
<sequence>MTFENKSSYGAVPVAEAVQIVEVTAPANMQGGFKFDAVHNGILFAVIVPAGGVQEGDIIQVPFDPTNTGTATSVIGRWKDDLFACTRHGICHPSFLNACCCQLVLLGQVMTRLKMNWKAQPAPPEEVKNTFRNMVIVTVVMVITMVMTTPQFDIDIDDEFDNPTIVQEDPSVTYHFLQFTYFVYALYVVMKVRKAVRERDSIPAGKCGNLEDVCCAYFCGCCTVSQMSRQTANYDDEQAAFFTSDGLTVTAQTPVMVV</sequence>
<dbReference type="AlphaFoldDB" id="A0A7S3VEB7"/>
<dbReference type="EMBL" id="HBIO01024383">
    <property type="protein sequence ID" value="CAE0473876.1"/>
    <property type="molecule type" value="Transcribed_RNA"/>
</dbReference>
<keyword evidence="1" id="KW-0472">Membrane</keyword>
<dbReference type="NCBIfam" id="TIGR01571">
    <property type="entry name" value="A_thal_Cys_rich"/>
    <property type="match status" value="1"/>
</dbReference>
<keyword evidence="1" id="KW-1133">Transmembrane helix</keyword>
<dbReference type="Pfam" id="PF04749">
    <property type="entry name" value="PLAC8"/>
    <property type="match status" value="1"/>
</dbReference>
<reference evidence="2" key="1">
    <citation type="submission" date="2021-01" db="EMBL/GenBank/DDBJ databases">
        <authorList>
            <person name="Corre E."/>
            <person name="Pelletier E."/>
            <person name="Niang G."/>
            <person name="Scheremetjew M."/>
            <person name="Finn R."/>
            <person name="Kale V."/>
            <person name="Holt S."/>
            <person name="Cochrane G."/>
            <person name="Meng A."/>
            <person name="Brown T."/>
            <person name="Cohen L."/>
        </authorList>
    </citation>
    <scope>NUCLEOTIDE SEQUENCE</scope>
    <source>
        <strain evidence="2">MM31A-1</strain>
    </source>
</reference>
<proteinExistence type="predicted"/>
<accession>A0A7S3VEB7</accession>
<name>A0A7S3VEB7_9STRA</name>
<keyword evidence="1" id="KW-0812">Transmembrane</keyword>
<protein>
    <submittedName>
        <fullName evidence="2">Uncharacterized protein</fullName>
    </submittedName>
</protein>
<organism evidence="2">
    <name type="scientific">Chaetoceros debilis</name>
    <dbReference type="NCBI Taxonomy" id="122233"/>
    <lineage>
        <taxon>Eukaryota</taxon>
        <taxon>Sar</taxon>
        <taxon>Stramenopiles</taxon>
        <taxon>Ochrophyta</taxon>
        <taxon>Bacillariophyta</taxon>
        <taxon>Coscinodiscophyceae</taxon>
        <taxon>Chaetocerotophycidae</taxon>
        <taxon>Chaetocerotales</taxon>
        <taxon>Chaetocerotaceae</taxon>
        <taxon>Chaetoceros</taxon>
    </lineage>
</organism>
<feature type="transmembrane region" description="Helical" evidence="1">
    <location>
        <begin position="134"/>
        <end position="152"/>
    </location>
</feature>